<dbReference type="RefSeq" id="WP_002695237.1">
    <property type="nucleotide sequence ID" value="NZ_AAWS01000007.1"/>
</dbReference>
<dbReference type="Gene3D" id="3.40.30.10">
    <property type="entry name" value="Glutaredoxin"/>
    <property type="match status" value="1"/>
</dbReference>
<dbReference type="InterPro" id="IPR000866">
    <property type="entry name" value="AhpC/TSA"/>
</dbReference>
<dbReference type="PROSITE" id="PS51352">
    <property type="entry name" value="THIOREDOXIN_2"/>
    <property type="match status" value="1"/>
</dbReference>
<accession>A1ZH41</accession>
<evidence type="ECO:0000313" key="2">
    <source>
        <dbReference type="EMBL" id="EAY30309.1"/>
    </source>
</evidence>
<sequence length="195" mass="22232">MRLYTGQTAPHFSTQDITGKPISINEHLKEEKIFLAFLRNTKCPLCSWHLYQLSLILDKLREQNLRVIVVYESRKQMFLKSTFFKDNLLKQQNLHIISDPDRKLYDIYKAEISPEKSTLEALKAAGRMQDIANAEKDGFTGDALESGTHPDAIPADFLIDEDLVIKHAHYGNDSGDHIALELVESFAQNNTTITK</sequence>
<dbReference type="SUPFAM" id="SSF52833">
    <property type="entry name" value="Thioredoxin-like"/>
    <property type="match status" value="1"/>
</dbReference>
<evidence type="ECO:0000313" key="3">
    <source>
        <dbReference type="Proteomes" id="UP000004095"/>
    </source>
</evidence>
<dbReference type="eggNOG" id="COG1225">
    <property type="taxonomic scope" value="Bacteria"/>
</dbReference>
<gene>
    <name evidence="2" type="ORF">M23134_08133</name>
</gene>
<proteinExistence type="predicted"/>
<dbReference type="EMBL" id="AAWS01000007">
    <property type="protein sequence ID" value="EAY30309.1"/>
    <property type="molecule type" value="Genomic_DNA"/>
</dbReference>
<evidence type="ECO:0000259" key="1">
    <source>
        <dbReference type="PROSITE" id="PS51352"/>
    </source>
</evidence>
<dbReference type="InterPro" id="IPR013766">
    <property type="entry name" value="Thioredoxin_domain"/>
</dbReference>
<dbReference type="Proteomes" id="UP000004095">
    <property type="component" value="Unassembled WGS sequence"/>
</dbReference>
<reference evidence="2 3" key="1">
    <citation type="submission" date="2007-01" db="EMBL/GenBank/DDBJ databases">
        <authorList>
            <person name="Haygood M."/>
            <person name="Podell S."/>
            <person name="Anderson C."/>
            <person name="Hopkinson B."/>
            <person name="Roe K."/>
            <person name="Barbeau K."/>
            <person name="Gaasterland T."/>
            <person name="Ferriera S."/>
            <person name="Johnson J."/>
            <person name="Kravitz S."/>
            <person name="Beeson K."/>
            <person name="Sutton G."/>
            <person name="Rogers Y.-H."/>
            <person name="Friedman R."/>
            <person name="Frazier M."/>
            <person name="Venter J.C."/>
        </authorList>
    </citation>
    <scope>NUCLEOTIDE SEQUENCE [LARGE SCALE GENOMIC DNA]</scope>
    <source>
        <strain evidence="2 3">ATCC 23134</strain>
    </source>
</reference>
<feature type="domain" description="Thioredoxin" evidence="1">
    <location>
        <begin position="3"/>
        <end position="188"/>
    </location>
</feature>
<protein>
    <recommendedName>
        <fullName evidence="1">Thioredoxin domain-containing protein</fullName>
    </recommendedName>
</protein>
<comment type="caution">
    <text evidence="2">The sequence shown here is derived from an EMBL/GenBank/DDBJ whole genome shotgun (WGS) entry which is preliminary data.</text>
</comment>
<organism evidence="2 3">
    <name type="scientific">Microscilla marina ATCC 23134</name>
    <dbReference type="NCBI Taxonomy" id="313606"/>
    <lineage>
        <taxon>Bacteria</taxon>
        <taxon>Pseudomonadati</taxon>
        <taxon>Bacteroidota</taxon>
        <taxon>Cytophagia</taxon>
        <taxon>Cytophagales</taxon>
        <taxon>Microscillaceae</taxon>
        <taxon>Microscilla</taxon>
    </lineage>
</organism>
<name>A1ZH41_MICM2</name>
<dbReference type="AlphaFoldDB" id="A1ZH41"/>
<dbReference type="Pfam" id="PF00578">
    <property type="entry name" value="AhpC-TSA"/>
    <property type="match status" value="1"/>
</dbReference>
<dbReference type="GO" id="GO:0016209">
    <property type="term" value="F:antioxidant activity"/>
    <property type="evidence" value="ECO:0007669"/>
    <property type="project" value="InterPro"/>
</dbReference>
<dbReference type="OrthoDB" id="9809746at2"/>
<keyword evidence="3" id="KW-1185">Reference proteome</keyword>
<dbReference type="GO" id="GO:0016491">
    <property type="term" value="F:oxidoreductase activity"/>
    <property type="evidence" value="ECO:0007669"/>
    <property type="project" value="InterPro"/>
</dbReference>
<dbReference type="InterPro" id="IPR036249">
    <property type="entry name" value="Thioredoxin-like_sf"/>
</dbReference>